<sequence length="164" mass="18580">MVDSPQCLETLNLLNQYNLLSKIYGHDAHTISELDHEPSDCGESAGQPTPTALSLSFWTLKRYGGIRYQYKCHDMLTSSAFIQGPRDLDSRRFNHERPYEPHDLDLEDDLTQQEKARSISSAWSLAPLGHTYLSIPRKTTVLARTASIVYTVTGSSNSWHLARR</sequence>
<proteinExistence type="predicted"/>
<dbReference type="Proteomes" id="UP000308600">
    <property type="component" value="Unassembled WGS sequence"/>
</dbReference>
<reference evidence="1 2" key="1">
    <citation type="journal article" date="2019" name="Nat. Ecol. Evol.">
        <title>Megaphylogeny resolves global patterns of mushroom evolution.</title>
        <authorList>
            <person name="Varga T."/>
            <person name="Krizsan K."/>
            <person name="Foldi C."/>
            <person name="Dima B."/>
            <person name="Sanchez-Garcia M."/>
            <person name="Sanchez-Ramirez S."/>
            <person name="Szollosi G.J."/>
            <person name="Szarkandi J.G."/>
            <person name="Papp V."/>
            <person name="Albert L."/>
            <person name="Andreopoulos W."/>
            <person name="Angelini C."/>
            <person name="Antonin V."/>
            <person name="Barry K.W."/>
            <person name="Bougher N.L."/>
            <person name="Buchanan P."/>
            <person name="Buyck B."/>
            <person name="Bense V."/>
            <person name="Catcheside P."/>
            <person name="Chovatia M."/>
            <person name="Cooper J."/>
            <person name="Damon W."/>
            <person name="Desjardin D."/>
            <person name="Finy P."/>
            <person name="Geml J."/>
            <person name="Haridas S."/>
            <person name="Hughes K."/>
            <person name="Justo A."/>
            <person name="Karasinski D."/>
            <person name="Kautmanova I."/>
            <person name="Kiss B."/>
            <person name="Kocsube S."/>
            <person name="Kotiranta H."/>
            <person name="LaButti K.M."/>
            <person name="Lechner B.E."/>
            <person name="Liimatainen K."/>
            <person name="Lipzen A."/>
            <person name="Lukacs Z."/>
            <person name="Mihaltcheva S."/>
            <person name="Morgado L.N."/>
            <person name="Niskanen T."/>
            <person name="Noordeloos M.E."/>
            <person name="Ohm R.A."/>
            <person name="Ortiz-Santana B."/>
            <person name="Ovrebo C."/>
            <person name="Racz N."/>
            <person name="Riley R."/>
            <person name="Savchenko A."/>
            <person name="Shiryaev A."/>
            <person name="Soop K."/>
            <person name="Spirin V."/>
            <person name="Szebenyi C."/>
            <person name="Tomsovsky M."/>
            <person name="Tulloss R.E."/>
            <person name="Uehling J."/>
            <person name="Grigoriev I.V."/>
            <person name="Vagvolgyi C."/>
            <person name="Papp T."/>
            <person name="Martin F.M."/>
            <person name="Miettinen O."/>
            <person name="Hibbett D.S."/>
            <person name="Nagy L.G."/>
        </authorList>
    </citation>
    <scope>NUCLEOTIDE SEQUENCE [LARGE SCALE GENOMIC DNA]</scope>
    <source>
        <strain evidence="1 2">NL-1719</strain>
    </source>
</reference>
<gene>
    <name evidence="1" type="ORF">BDN72DRAFT_834829</name>
</gene>
<name>A0ACD3B8U5_9AGAR</name>
<evidence type="ECO:0000313" key="1">
    <source>
        <dbReference type="EMBL" id="TFK73417.1"/>
    </source>
</evidence>
<protein>
    <submittedName>
        <fullName evidence="1">Uncharacterized protein</fullName>
    </submittedName>
</protein>
<evidence type="ECO:0000313" key="2">
    <source>
        <dbReference type="Proteomes" id="UP000308600"/>
    </source>
</evidence>
<dbReference type="EMBL" id="ML208276">
    <property type="protein sequence ID" value="TFK73417.1"/>
    <property type="molecule type" value="Genomic_DNA"/>
</dbReference>
<organism evidence="1 2">
    <name type="scientific">Pluteus cervinus</name>
    <dbReference type="NCBI Taxonomy" id="181527"/>
    <lineage>
        <taxon>Eukaryota</taxon>
        <taxon>Fungi</taxon>
        <taxon>Dikarya</taxon>
        <taxon>Basidiomycota</taxon>
        <taxon>Agaricomycotina</taxon>
        <taxon>Agaricomycetes</taxon>
        <taxon>Agaricomycetidae</taxon>
        <taxon>Agaricales</taxon>
        <taxon>Pluteineae</taxon>
        <taxon>Pluteaceae</taxon>
        <taxon>Pluteus</taxon>
    </lineage>
</organism>
<accession>A0ACD3B8U5</accession>
<keyword evidence="2" id="KW-1185">Reference proteome</keyword>